<dbReference type="AlphaFoldDB" id="A0A409WZR2"/>
<gene>
    <name evidence="1" type="ORF">CVT24_005890</name>
</gene>
<evidence type="ECO:0008006" key="3">
    <source>
        <dbReference type="Google" id="ProtNLM"/>
    </source>
</evidence>
<sequence length="203" mass="23017">MKAHLPHYMLGYFQERMDIDVSVTLHLGWVQGETYYDTYAPALPKEAILGAHRYKTHKTYSPAWRHIQAPKAFLQLVCPMTEGIHATIVGRKNLSGASNYWSIVIDLLPHLFQCGAAIFQLVLKSALFRLPALANPDVQNWMKYKFPGHFSAIKASMGDSVDFQRIQNSKLCCALENVQSLLVAQKLQFEVLVQSQNVLLQRT</sequence>
<keyword evidence="2" id="KW-1185">Reference proteome</keyword>
<evidence type="ECO:0000313" key="1">
    <source>
        <dbReference type="EMBL" id="PPQ83951.1"/>
    </source>
</evidence>
<dbReference type="GO" id="GO:0003677">
    <property type="term" value="F:DNA binding"/>
    <property type="evidence" value="ECO:0007669"/>
    <property type="project" value="InterPro"/>
</dbReference>
<dbReference type="Gene3D" id="1.10.443.20">
    <property type="entry name" value="Centromere DNA-binding protein complex CBF3 subunit, domain 2"/>
    <property type="match status" value="1"/>
</dbReference>
<accession>A0A409WZR2</accession>
<proteinExistence type="predicted"/>
<comment type="caution">
    <text evidence="1">The sequence shown here is derived from an EMBL/GenBank/DDBJ whole genome shotgun (WGS) entry which is preliminary data.</text>
</comment>
<evidence type="ECO:0000313" key="2">
    <source>
        <dbReference type="Proteomes" id="UP000284842"/>
    </source>
</evidence>
<dbReference type="InterPro" id="IPR038279">
    <property type="entry name" value="Ndc10_dom2_sf"/>
</dbReference>
<dbReference type="EMBL" id="NHTK01004957">
    <property type="protein sequence ID" value="PPQ83951.1"/>
    <property type="molecule type" value="Genomic_DNA"/>
</dbReference>
<dbReference type="Proteomes" id="UP000284842">
    <property type="component" value="Unassembled WGS sequence"/>
</dbReference>
<dbReference type="OrthoDB" id="3046325at2759"/>
<dbReference type="InParanoid" id="A0A409WZR2"/>
<name>A0A409WZR2_9AGAR</name>
<reference evidence="1 2" key="1">
    <citation type="journal article" date="2018" name="Evol. Lett.">
        <title>Horizontal gene cluster transfer increased hallucinogenic mushroom diversity.</title>
        <authorList>
            <person name="Reynolds H.T."/>
            <person name="Vijayakumar V."/>
            <person name="Gluck-Thaler E."/>
            <person name="Korotkin H.B."/>
            <person name="Matheny P.B."/>
            <person name="Slot J.C."/>
        </authorList>
    </citation>
    <scope>NUCLEOTIDE SEQUENCE [LARGE SCALE GENOMIC DNA]</scope>
    <source>
        <strain evidence="1 2">2629</strain>
    </source>
</reference>
<organism evidence="1 2">
    <name type="scientific">Panaeolus cyanescens</name>
    <dbReference type="NCBI Taxonomy" id="181874"/>
    <lineage>
        <taxon>Eukaryota</taxon>
        <taxon>Fungi</taxon>
        <taxon>Dikarya</taxon>
        <taxon>Basidiomycota</taxon>
        <taxon>Agaricomycotina</taxon>
        <taxon>Agaricomycetes</taxon>
        <taxon>Agaricomycetidae</taxon>
        <taxon>Agaricales</taxon>
        <taxon>Agaricineae</taxon>
        <taxon>Galeropsidaceae</taxon>
        <taxon>Panaeolus</taxon>
    </lineage>
</organism>
<protein>
    <recommendedName>
        <fullName evidence="3">Ndc10 domain-containing protein</fullName>
    </recommendedName>
</protein>